<reference evidence="2 3" key="1">
    <citation type="journal article" date="2015" name="Genome Announc.">
        <title>Complete genome sequences for 35 biothreat assay-relevant bacillus species.</title>
        <authorList>
            <person name="Johnson S.L."/>
            <person name="Daligault H.E."/>
            <person name="Davenport K.W."/>
            <person name="Jaissle J."/>
            <person name="Frey K.G."/>
            <person name="Ladner J.T."/>
            <person name="Broomall S.M."/>
            <person name="Bishop-Lilly K.A."/>
            <person name="Bruce D.C."/>
            <person name="Gibbons H.S."/>
            <person name="Coyne S.R."/>
            <person name="Lo C.C."/>
            <person name="Meincke L."/>
            <person name="Munk A.C."/>
            <person name="Koroleva G.I."/>
            <person name="Rosenzweig C.N."/>
            <person name="Palacios G.F."/>
            <person name="Redden C.L."/>
            <person name="Minogue T.D."/>
            <person name="Chain P.S."/>
        </authorList>
    </citation>
    <scope>NUCLEOTIDE SEQUENCE [LARGE SCALE GENOMIC DNA]</scope>
    <source>
        <strain evidence="3">ATCC 14581 / DSM 32 / JCM 2506 / NBRC 15308 / NCIMB 9376 / NCTC 10342 / NRRL B-14308 / VKM B-512</strain>
    </source>
</reference>
<dbReference type="HOGENOM" id="CLU_085626_0_0_9"/>
<organism evidence="2 3">
    <name type="scientific">Priestia megaterium (strain ATCC 14581 / DSM 32 / CCUG 1817 / JCM 2506 / NBRC 15308 / NCIMB 9376 / NCTC 10342 / NRRL B-14308 / VKM B-512 / Ford 19)</name>
    <name type="common">Bacillus megaterium</name>
    <dbReference type="NCBI Taxonomy" id="1348623"/>
    <lineage>
        <taxon>Bacteria</taxon>
        <taxon>Bacillati</taxon>
        <taxon>Bacillota</taxon>
        <taxon>Bacilli</taxon>
        <taxon>Bacillales</taxon>
        <taxon>Bacillaceae</taxon>
        <taxon>Priestia</taxon>
    </lineage>
</organism>
<sequence length="265" mass="30168">MIKILISAVLFFSFMNCSVSAAVIKNVDFGLQVDEVVITFLPLSAGEASLIQDGSGETILINTGNASSYPELKKWLKRYKVKKINQLVITKQQKYYDSNVQRAVNDYHIERIIVPAQYQAEFQTEKWKENDLFQLTNNIHVDVLHASKQKIAAMDLLFTIGEHRILYAMSSSDEVEEKFLRIPLTHVDVLKIPDFGEGTFFSNAFLKQLDTQLAVAFTKPGRSYSPRLLSNLTAEWIELYDVREGSAYSIKMSLKSYDVMKFSAK</sequence>
<feature type="signal peptide" evidence="1">
    <location>
        <begin position="1"/>
        <end position="21"/>
    </location>
</feature>
<protein>
    <recommendedName>
        <fullName evidence="4">Hydrolase</fullName>
    </recommendedName>
</protein>
<dbReference type="AlphaFoldDB" id="A0A0B6AX06"/>
<dbReference type="Proteomes" id="UP000031829">
    <property type="component" value="Chromosome"/>
</dbReference>
<proteinExistence type="predicted"/>
<dbReference type="InterPro" id="IPR036866">
    <property type="entry name" value="RibonucZ/Hydroxyglut_hydro"/>
</dbReference>
<gene>
    <name evidence="2" type="ORF">BG04_3688</name>
</gene>
<dbReference type="EMBL" id="CP009920">
    <property type="protein sequence ID" value="AJI25238.1"/>
    <property type="molecule type" value="Genomic_DNA"/>
</dbReference>
<evidence type="ECO:0000313" key="2">
    <source>
        <dbReference type="EMBL" id="AJI25238.1"/>
    </source>
</evidence>
<evidence type="ECO:0008006" key="4">
    <source>
        <dbReference type="Google" id="ProtNLM"/>
    </source>
</evidence>
<feature type="chain" id="PRO_5038595104" description="Hydrolase" evidence="1">
    <location>
        <begin position="22"/>
        <end position="265"/>
    </location>
</feature>
<keyword evidence="1" id="KW-0732">Signal</keyword>
<name>A0A0B6AX06_PRIM2</name>
<accession>A0A0B6AX06</accession>
<dbReference type="Gene3D" id="3.60.15.10">
    <property type="entry name" value="Ribonuclease Z/Hydroxyacylglutathione hydrolase-like"/>
    <property type="match status" value="1"/>
</dbReference>
<dbReference type="GeneID" id="93641743"/>
<dbReference type="SUPFAM" id="SSF56281">
    <property type="entry name" value="Metallo-hydrolase/oxidoreductase"/>
    <property type="match status" value="1"/>
</dbReference>
<dbReference type="KEGG" id="bmeg:BG04_3688"/>
<evidence type="ECO:0000313" key="3">
    <source>
        <dbReference type="Proteomes" id="UP000031829"/>
    </source>
</evidence>
<dbReference type="RefSeq" id="WP_034653432.1">
    <property type="nucleotide sequence ID" value="NZ_BCVB01000003.1"/>
</dbReference>
<evidence type="ECO:0000256" key="1">
    <source>
        <dbReference type="SAM" id="SignalP"/>
    </source>
</evidence>